<dbReference type="CDD" id="cd03116">
    <property type="entry name" value="MobB"/>
    <property type="match status" value="1"/>
</dbReference>
<evidence type="ECO:0000313" key="7">
    <source>
        <dbReference type="EMBL" id="TCP15405.1"/>
    </source>
</evidence>
<comment type="catalytic activity">
    <reaction evidence="4">
        <text>Mo-molybdopterin + GTP + H(+) = Mo-molybdopterin guanine dinucleotide + diphosphate</text>
        <dbReference type="Rhea" id="RHEA:34243"/>
        <dbReference type="ChEBI" id="CHEBI:15378"/>
        <dbReference type="ChEBI" id="CHEBI:33019"/>
        <dbReference type="ChEBI" id="CHEBI:37565"/>
        <dbReference type="ChEBI" id="CHEBI:71302"/>
        <dbReference type="ChEBI" id="CHEBI:71310"/>
        <dbReference type="EC" id="2.7.7.77"/>
    </reaction>
</comment>
<dbReference type="NCBIfam" id="TIGR00176">
    <property type="entry name" value="mobB"/>
    <property type="match status" value="1"/>
</dbReference>
<feature type="domain" description="MobA-like NTP transferase" evidence="6">
    <location>
        <begin position="6"/>
        <end position="160"/>
    </location>
</feature>
<dbReference type="NCBIfam" id="NF011057">
    <property type="entry name" value="PRK14489.1-2"/>
    <property type="match status" value="1"/>
</dbReference>
<accession>A0A4R2N4G6</accession>
<comment type="caution">
    <text evidence="7">The sequence shown here is derived from an EMBL/GenBank/DDBJ whole genome shotgun (WGS) entry which is preliminary data.</text>
</comment>
<dbReference type="EC" id="2.7.7.77" evidence="4"/>
<dbReference type="Gene3D" id="3.40.50.300">
    <property type="entry name" value="P-loop containing nucleotide triphosphate hydrolases"/>
    <property type="match status" value="1"/>
</dbReference>
<dbReference type="InterPro" id="IPR013482">
    <property type="entry name" value="Molybde_CF_guanTrfase"/>
</dbReference>
<dbReference type="CDD" id="cd02503">
    <property type="entry name" value="MobA"/>
    <property type="match status" value="1"/>
</dbReference>
<comment type="cofactor">
    <cofactor evidence="4">
        <name>Mg(2+)</name>
        <dbReference type="ChEBI" id="CHEBI:18420"/>
    </cofactor>
</comment>
<dbReference type="GO" id="GO:0005737">
    <property type="term" value="C:cytoplasm"/>
    <property type="evidence" value="ECO:0007669"/>
    <property type="project" value="UniProtKB-SubCell"/>
</dbReference>
<dbReference type="InterPro" id="IPR004435">
    <property type="entry name" value="MobB_dom"/>
</dbReference>
<feature type="binding site" evidence="4">
    <location>
        <position position="50"/>
    </location>
    <ligand>
        <name>GTP</name>
        <dbReference type="ChEBI" id="CHEBI:37565"/>
    </ligand>
</feature>
<dbReference type="GO" id="GO:0006777">
    <property type="term" value="P:Mo-molybdopterin cofactor biosynthetic process"/>
    <property type="evidence" value="ECO:0007669"/>
    <property type="project" value="UniProtKB-KW"/>
</dbReference>
<evidence type="ECO:0000259" key="5">
    <source>
        <dbReference type="Pfam" id="PF03205"/>
    </source>
</evidence>
<protein>
    <recommendedName>
        <fullName evidence="4">Molybdenum cofactor guanylyltransferase</fullName>
        <shortName evidence="4">MoCo guanylyltransferase</shortName>
        <ecNumber evidence="4">2.7.7.77</ecNumber>
    </recommendedName>
    <alternativeName>
        <fullName evidence="4">GTP:molybdopterin guanylyltransferase</fullName>
    </alternativeName>
    <alternativeName>
        <fullName evidence="4">Mo-MPT guanylyltransferase</fullName>
    </alternativeName>
    <alternativeName>
        <fullName evidence="4">Molybdopterin guanylyltransferase</fullName>
    </alternativeName>
    <alternativeName>
        <fullName evidence="4">Molybdopterin-guanine dinucleotide synthase</fullName>
        <shortName evidence="4">MGD synthase</shortName>
    </alternativeName>
</protein>
<keyword evidence="3 4" id="KW-0501">Molybdenum cofactor biosynthesis</keyword>
<evidence type="ECO:0000259" key="6">
    <source>
        <dbReference type="Pfam" id="PF12804"/>
    </source>
</evidence>
<comment type="similarity">
    <text evidence="4">Belongs to the MobA family.</text>
</comment>
<dbReference type="InterPro" id="IPR027417">
    <property type="entry name" value="P-loop_NTPase"/>
</dbReference>
<evidence type="ECO:0000256" key="1">
    <source>
        <dbReference type="ARBA" id="ARBA00022842"/>
    </source>
</evidence>
<comment type="subcellular location">
    <subcellularLocation>
        <location evidence="4">Cytoplasm</location>
    </subcellularLocation>
</comment>
<dbReference type="GO" id="GO:0005525">
    <property type="term" value="F:GTP binding"/>
    <property type="evidence" value="ECO:0007669"/>
    <property type="project" value="UniProtKB-UniRule"/>
</dbReference>
<dbReference type="GO" id="GO:0046872">
    <property type="term" value="F:metal ion binding"/>
    <property type="evidence" value="ECO:0007669"/>
    <property type="project" value="UniProtKB-KW"/>
</dbReference>
<name>A0A4R2N4G6_9PAST</name>
<dbReference type="PANTHER" id="PTHR40072:SF1">
    <property type="entry name" value="MOLYBDOPTERIN-GUANINE DINUCLEOTIDE BIOSYNTHESIS ADAPTER PROTEIN"/>
    <property type="match status" value="1"/>
</dbReference>
<comment type="domain">
    <text evidence="4">The N-terminal domain determines nucleotide recognition and specific binding, while the C-terminal domain determines the specific binding to the target protein.</text>
</comment>
<comment type="subunit">
    <text evidence="4">Monomer.</text>
</comment>
<dbReference type="EMBL" id="SLXJ01000018">
    <property type="protein sequence ID" value="TCP15405.1"/>
    <property type="molecule type" value="Genomic_DNA"/>
</dbReference>
<keyword evidence="2 4" id="KW-0342">GTP-binding</keyword>
<evidence type="ECO:0000313" key="8">
    <source>
        <dbReference type="Proteomes" id="UP000295537"/>
    </source>
</evidence>
<dbReference type="AlphaFoldDB" id="A0A4R2N4G6"/>
<dbReference type="InterPro" id="IPR029044">
    <property type="entry name" value="Nucleotide-diphossugar_trans"/>
</dbReference>
<dbReference type="OrthoDB" id="9788394at2"/>
<keyword evidence="4" id="KW-0963">Cytoplasm</keyword>
<keyword evidence="4" id="KW-0479">Metal-binding</keyword>
<dbReference type="GO" id="GO:0061603">
    <property type="term" value="F:molybdenum cofactor guanylyltransferase activity"/>
    <property type="evidence" value="ECO:0007669"/>
    <property type="project" value="UniProtKB-EC"/>
</dbReference>
<feature type="binding site" evidence="4">
    <location>
        <position position="70"/>
    </location>
    <ligand>
        <name>GTP</name>
        <dbReference type="ChEBI" id="CHEBI:37565"/>
    </ligand>
</feature>
<dbReference type="InterPro" id="IPR025877">
    <property type="entry name" value="MobA-like_NTP_Trfase"/>
</dbReference>
<dbReference type="Pfam" id="PF12804">
    <property type="entry name" value="NTP_transf_3"/>
    <property type="match status" value="1"/>
</dbReference>
<keyword evidence="8" id="KW-1185">Reference proteome</keyword>
<keyword evidence="1 4" id="KW-0460">Magnesium</keyword>
<sequence length="361" mass="40576">MIKMNAVILAGGLARRLNGLEKGLQPIAGQPLLSHIITRLSPQVSEILLNINRSQAEYERLYPNLTHYADELTGFQGPLSGMLTGLRVAKSEYVLFVPCDSPFLPHNLAEKLYRALNINQTAIAYAHDGERPHPTFALIHRDVAQALDAYLNCGERRLLAFFQSQKSIAVDFSDQPEAFQNLNTPADFQSNLQRLKRTAPLVLAITGYSGAGKTTLLEKLIPLLVKAGLKVGLIKHSHHNLDIDKAGKDSYRLRMAGTNPTVVACDNRWALMVETQMPISFDNLLEKFHHYSLDLVLVEGFKHESLPKIQLHRQGLDKPLPELDSYTLATATDYMLERENLLDLNNLEQICHFILDYVKNY</sequence>
<dbReference type="Gene3D" id="3.90.550.10">
    <property type="entry name" value="Spore Coat Polysaccharide Biosynthesis Protein SpsA, Chain A"/>
    <property type="match status" value="1"/>
</dbReference>
<feature type="binding site" evidence="4">
    <location>
        <position position="100"/>
    </location>
    <ligand>
        <name>Mg(2+)</name>
        <dbReference type="ChEBI" id="CHEBI:18420"/>
    </ligand>
</feature>
<comment type="function">
    <text evidence="4">Transfers a GMP moiety from GTP to Mo-molybdopterin (Mo-MPT) cofactor (Moco or molybdenum cofactor) to form Mo-molybdopterin guanine dinucleotide (Mo-MGD) cofactor.</text>
</comment>
<feature type="binding site" evidence="4">
    <location>
        <position position="22"/>
    </location>
    <ligand>
        <name>GTP</name>
        <dbReference type="ChEBI" id="CHEBI:37565"/>
    </ligand>
</feature>
<keyword evidence="4" id="KW-0547">Nucleotide-binding</keyword>
<evidence type="ECO:0000256" key="2">
    <source>
        <dbReference type="ARBA" id="ARBA00023134"/>
    </source>
</evidence>
<dbReference type="Pfam" id="PF03205">
    <property type="entry name" value="MobB"/>
    <property type="match status" value="1"/>
</dbReference>
<dbReference type="InterPro" id="IPR052539">
    <property type="entry name" value="MGD_biosynthesis_adapter"/>
</dbReference>
<proteinExistence type="inferred from homology"/>
<dbReference type="SUPFAM" id="SSF53448">
    <property type="entry name" value="Nucleotide-diphospho-sugar transferases"/>
    <property type="match status" value="1"/>
</dbReference>
<gene>
    <name evidence="4" type="primary">mobA</name>
    <name evidence="7" type="ORF">EV693_11825</name>
</gene>
<feature type="binding site" evidence="4">
    <location>
        <position position="100"/>
    </location>
    <ligand>
        <name>GTP</name>
        <dbReference type="ChEBI" id="CHEBI:37565"/>
    </ligand>
</feature>
<dbReference type="HAMAP" id="MF_00316">
    <property type="entry name" value="MobA"/>
    <property type="match status" value="1"/>
</dbReference>
<keyword evidence="4" id="KW-0808">Transferase</keyword>
<organism evidence="7 8">
    <name type="scientific">Nicoletella semolina</name>
    <dbReference type="NCBI Taxonomy" id="271160"/>
    <lineage>
        <taxon>Bacteria</taxon>
        <taxon>Pseudomonadati</taxon>
        <taxon>Pseudomonadota</taxon>
        <taxon>Gammaproteobacteria</taxon>
        <taxon>Pasteurellales</taxon>
        <taxon>Pasteurellaceae</taxon>
        <taxon>Nicoletella</taxon>
    </lineage>
</organism>
<evidence type="ECO:0000256" key="3">
    <source>
        <dbReference type="ARBA" id="ARBA00023150"/>
    </source>
</evidence>
<dbReference type="SUPFAM" id="SSF52540">
    <property type="entry name" value="P-loop containing nucleoside triphosphate hydrolases"/>
    <property type="match status" value="1"/>
</dbReference>
<feature type="domain" description="Molybdopterin-guanine dinucleotide biosynthesis protein B (MobB)" evidence="5">
    <location>
        <begin position="202"/>
        <end position="333"/>
    </location>
</feature>
<reference evidence="7 8" key="1">
    <citation type="submission" date="2019-03" db="EMBL/GenBank/DDBJ databases">
        <title>Genomic Encyclopedia of Type Strains, Phase IV (KMG-IV): sequencing the most valuable type-strain genomes for metagenomic binning, comparative biology and taxonomic classification.</title>
        <authorList>
            <person name="Goeker M."/>
        </authorList>
    </citation>
    <scope>NUCLEOTIDE SEQUENCE [LARGE SCALE GENOMIC DNA]</scope>
    <source>
        <strain evidence="7 8">DSM 16380</strain>
    </source>
</reference>
<dbReference type="Proteomes" id="UP000295537">
    <property type="component" value="Unassembled WGS sequence"/>
</dbReference>
<evidence type="ECO:0000256" key="4">
    <source>
        <dbReference type="HAMAP-Rule" id="MF_00316"/>
    </source>
</evidence>
<dbReference type="NCBIfam" id="TIGR02665">
    <property type="entry name" value="molyb_mobA"/>
    <property type="match status" value="1"/>
</dbReference>
<dbReference type="RefSeq" id="WP_132502070.1">
    <property type="nucleotide sequence ID" value="NZ_LVXA01000001.1"/>
</dbReference>
<feature type="binding site" evidence="4">
    <location>
        <begin position="9"/>
        <end position="11"/>
    </location>
    <ligand>
        <name>GTP</name>
        <dbReference type="ChEBI" id="CHEBI:37565"/>
    </ligand>
</feature>
<dbReference type="PANTHER" id="PTHR40072">
    <property type="entry name" value="MOLYBDOPTERIN-GUANINE DINUCLEOTIDE BIOSYNTHESIS ADAPTER PROTEIN-RELATED"/>
    <property type="match status" value="1"/>
</dbReference>